<evidence type="ECO:0000256" key="3">
    <source>
        <dbReference type="ARBA" id="ARBA00022827"/>
    </source>
</evidence>
<dbReference type="EMBL" id="LT558117">
    <property type="protein sequence ID" value="SAM63879.1"/>
    <property type="molecule type" value="Genomic_DNA"/>
</dbReference>
<dbReference type="PANTHER" id="PTHR11455:SF22">
    <property type="entry name" value="CRYPTOCHROME DASH"/>
    <property type="match status" value="1"/>
</dbReference>
<dbReference type="Pfam" id="PF03441">
    <property type="entry name" value="FAD_binding_7"/>
    <property type="match status" value="1"/>
</dbReference>
<comment type="cofactor">
    <cofactor evidence="6">
        <name>(6R)-5,10-methylene-5,6,7,8-tetrahydrofolate</name>
        <dbReference type="ChEBI" id="CHEBI:15636"/>
    </cofactor>
    <text evidence="6">Binds 1 5,10-methenyltetrahydrofolate (MTHF) per subunit.</text>
</comment>
<dbReference type="AlphaFoldDB" id="A0A1K0GWJ0"/>
<feature type="binding site" evidence="5">
    <location>
        <position position="309"/>
    </location>
    <ligand>
        <name>FAD</name>
        <dbReference type="ChEBI" id="CHEBI:57692"/>
    </ligand>
</feature>
<dbReference type="InterPro" id="IPR036155">
    <property type="entry name" value="Crypto/Photolyase_N_sf"/>
</dbReference>
<protein>
    <recommendedName>
        <fullName evidence="6">Cryptochrome DASH</fullName>
    </recommendedName>
</protein>
<feature type="binding site" evidence="5">
    <location>
        <begin position="364"/>
        <end position="371"/>
    </location>
    <ligand>
        <name>FAD</name>
        <dbReference type="ChEBI" id="CHEBI:57692"/>
    </ligand>
</feature>
<keyword evidence="12" id="KW-1185">Reference proteome</keyword>
<comment type="function">
    <text evidence="6">May have a photoreceptor function.</text>
</comment>
<evidence type="ECO:0000256" key="1">
    <source>
        <dbReference type="ARBA" id="ARBA00005862"/>
    </source>
</evidence>
<keyword evidence="4 6" id="KW-0157">Chromophore</keyword>
<evidence type="ECO:0000313" key="9">
    <source>
        <dbReference type="EMBL" id="SAM63879.1"/>
    </source>
</evidence>
<organism evidence="9 11">
    <name type="scientific">Ustilago bromivora</name>
    <dbReference type="NCBI Taxonomy" id="307758"/>
    <lineage>
        <taxon>Eukaryota</taxon>
        <taxon>Fungi</taxon>
        <taxon>Dikarya</taxon>
        <taxon>Basidiomycota</taxon>
        <taxon>Ustilaginomycotina</taxon>
        <taxon>Ustilaginomycetes</taxon>
        <taxon>Ustilaginales</taxon>
        <taxon>Ustilaginaceae</taxon>
        <taxon>Ustilago</taxon>
    </lineage>
</organism>
<keyword evidence="2 5" id="KW-0285">Flavoprotein</keyword>
<dbReference type="SUPFAM" id="SSF52425">
    <property type="entry name" value="Cryptochrome/photolyase, N-terminal domain"/>
    <property type="match status" value="1"/>
</dbReference>
<feature type="domain" description="Photolyase/cryptochrome alpha/beta" evidence="8">
    <location>
        <begin position="4"/>
        <end position="177"/>
    </location>
</feature>
<keyword evidence="3 5" id="KW-0274">FAD</keyword>
<dbReference type="InterPro" id="IPR014729">
    <property type="entry name" value="Rossmann-like_a/b/a_fold"/>
</dbReference>
<evidence type="ECO:0000256" key="5">
    <source>
        <dbReference type="PIRSR" id="PIRSR602081-1"/>
    </source>
</evidence>
<dbReference type="GO" id="GO:0003904">
    <property type="term" value="F:deoxyribodipyrimidine photo-lyase activity"/>
    <property type="evidence" value="ECO:0007669"/>
    <property type="project" value="TreeGrafter"/>
</dbReference>
<dbReference type="Gene3D" id="1.10.579.10">
    <property type="entry name" value="DNA Cyclobutane Dipyrimidine Photolyase, subunit A, domain 3"/>
    <property type="match status" value="1"/>
</dbReference>
<dbReference type="InterPro" id="IPR005101">
    <property type="entry name" value="Cryptochr/Photolyase_FAD-bd"/>
</dbReference>
<evidence type="ECO:0000256" key="2">
    <source>
        <dbReference type="ARBA" id="ARBA00022630"/>
    </source>
</evidence>
<feature type="binding site" evidence="5">
    <location>
        <begin position="476"/>
        <end position="478"/>
    </location>
    <ligand>
        <name>FAD</name>
        <dbReference type="ChEBI" id="CHEBI:57692"/>
    </ligand>
</feature>
<comment type="similarity">
    <text evidence="1 6">Belongs to the DNA photolyase class-1 family.</text>
</comment>
<keyword evidence="9" id="KW-0456">Lyase</keyword>
<feature type="compositionally biased region" description="Gly residues" evidence="7">
    <location>
        <begin position="567"/>
        <end position="586"/>
    </location>
</feature>
<evidence type="ECO:0000256" key="6">
    <source>
        <dbReference type="RuleBase" id="RU367151"/>
    </source>
</evidence>
<dbReference type="NCBIfam" id="TIGR02765">
    <property type="entry name" value="crypto_DASH"/>
    <property type="match status" value="1"/>
</dbReference>
<feature type="region of interest" description="Disordered" evidence="7">
    <location>
        <begin position="563"/>
        <end position="600"/>
    </location>
</feature>
<dbReference type="InterPro" id="IPR014133">
    <property type="entry name" value="Cry_DASH"/>
</dbReference>
<evidence type="ECO:0000313" key="10">
    <source>
        <dbReference type="EMBL" id="SYW81000.1"/>
    </source>
</evidence>
<dbReference type="InterPro" id="IPR036134">
    <property type="entry name" value="Crypto/Photolyase_FAD-like_sf"/>
</dbReference>
<gene>
    <name evidence="10" type="ORF">UBRO2_04032</name>
    <name evidence="9" type="ORF">UBRO_08430</name>
</gene>
<dbReference type="Proteomes" id="UP000658997">
    <property type="component" value="Unassembled WGS sequence"/>
</dbReference>
<dbReference type="GO" id="GO:0071949">
    <property type="term" value="F:FAD binding"/>
    <property type="evidence" value="ECO:0007669"/>
    <property type="project" value="TreeGrafter"/>
</dbReference>
<dbReference type="InterPro" id="IPR006050">
    <property type="entry name" value="DNA_photolyase_N"/>
</dbReference>
<evidence type="ECO:0000256" key="4">
    <source>
        <dbReference type="ARBA" id="ARBA00022991"/>
    </source>
</evidence>
<dbReference type="PANTHER" id="PTHR11455">
    <property type="entry name" value="CRYPTOCHROME"/>
    <property type="match status" value="1"/>
</dbReference>
<dbReference type="PROSITE" id="PS51645">
    <property type="entry name" value="PHR_CRY_ALPHA_BETA"/>
    <property type="match status" value="1"/>
</dbReference>
<dbReference type="Pfam" id="PF00875">
    <property type="entry name" value="DNA_photolyase"/>
    <property type="match status" value="1"/>
</dbReference>
<dbReference type="SUPFAM" id="SSF48173">
    <property type="entry name" value="Cryptochrome/photolyase FAD-binding domain"/>
    <property type="match status" value="1"/>
</dbReference>
<dbReference type="EMBL" id="ULHB01000086">
    <property type="protein sequence ID" value="SYW81000.1"/>
    <property type="molecule type" value="Genomic_DNA"/>
</dbReference>
<evidence type="ECO:0000259" key="8">
    <source>
        <dbReference type="PROSITE" id="PS51645"/>
    </source>
</evidence>
<dbReference type="Proteomes" id="UP000179920">
    <property type="component" value="Chromosome I"/>
</dbReference>
<dbReference type="Gene3D" id="1.25.40.80">
    <property type="match status" value="1"/>
</dbReference>
<sequence length="600" mass="67069">MTRNILIALLRNDLRLHDHPILHLCSDPTPSNAQFQQPVTHVLPVYVFDQRHIELSGFPSLIKANRASGGKGSTQFAKTRQLGLWRTGVHRTKFINQSLFDLNQSLRSIGSDLSIFAGTPEAVVPGLIKGIRDCGDTVEAVYLGREVNTEEVDVQKRLDAVLGQLQCPIKLFEGKSLIHSTDLPFPVEQLPDVFTHFRKQVERPDMFREPVQAPSKLKPFPKDVSIPDSAGVFSLSTKKEEEVEKHLLKPLLEEPALGHNELLSKVFNESTGQVNVAHSAFPYKGGETEALKQLDHYFAGGKCSPGASYKETRNEMLGADYSTKFAAALAHGLLSPRLIAQKASELDQATGTANAKGGYWIIFELLWRDYFYFVGCKFGWHLFTLGGIEEVLSPESARSKAYDCKHSNSLSDQKDPFVRWATGKTGVPMIDANIVELVQTGFMSNRGRQNVASFLTKDLGWNWRYGAEFFESWLVDYDPNSNWGNWQYVAGVGNDLRSSRQFNPIKQGKDYDNRGEYVATWITQLKLVGEQFRHHPWTQTGGAELRDYPSQPMLEQQMWHKHYSNLGRGGGRGRGNGGRGRGNGGRGRGRGGRRGGGNRH</sequence>
<reference evidence="10" key="3">
    <citation type="submission" date="2018-08" db="EMBL/GenBank/DDBJ databases">
        <authorList>
            <person name="Guldener U."/>
        </authorList>
    </citation>
    <scope>NUCLEOTIDE SEQUENCE</scope>
    <source>
        <strain evidence="10">UB2</strain>
    </source>
</reference>
<evidence type="ECO:0000256" key="7">
    <source>
        <dbReference type="SAM" id="MobiDB-lite"/>
    </source>
</evidence>
<dbReference type="GO" id="GO:0003684">
    <property type="term" value="F:damaged DNA binding"/>
    <property type="evidence" value="ECO:0007669"/>
    <property type="project" value="TreeGrafter"/>
</dbReference>
<dbReference type="PRINTS" id="PR00147">
    <property type="entry name" value="DNAPHOTLYASE"/>
</dbReference>
<evidence type="ECO:0000313" key="12">
    <source>
        <dbReference type="Proteomes" id="UP000658997"/>
    </source>
</evidence>
<comment type="cofactor">
    <cofactor evidence="5 6">
        <name>FAD</name>
        <dbReference type="ChEBI" id="CHEBI:57692"/>
    </cofactor>
    <text evidence="5 6">Binds 1 FAD per subunit.</text>
</comment>
<evidence type="ECO:0000313" key="11">
    <source>
        <dbReference type="Proteomes" id="UP000179920"/>
    </source>
</evidence>
<dbReference type="InterPro" id="IPR002081">
    <property type="entry name" value="Cryptochrome/DNA_photolyase_1"/>
</dbReference>
<reference evidence="9" key="2">
    <citation type="submission" date="2016-04" db="EMBL/GenBank/DDBJ databases">
        <authorList>
            <person name="Evans L.H."/>
            <person name="Alamgir A."/>
            <person name="Owens N."/>
            <person name="Weber N.D."/>
            <person name="Virtaneva K."/>
            <person name="Barbian K."/>
            <person name="Babar A."/>
            <person name="Rosenke K."/>
        </authorList>
    </citation>
    <scope>NUCLEOTIDE SEQUENCE</scope>
    <source>
        <strain evidence="9">UB2112</strain>
    </source>
</reference>
<dbReference type="OrthoDB" id="435881at2759"/>
<feature type="compositionally biased region" description="Basic residues" evidence="7">
    <location>
        <begin position="587"/>
        <end position="600"/>
    </location>
</feature>
<name>A0A1K0GWJ0_9BASI</name>
<reference evidence="11" key="1">
    <citation type="submission" date="2016-04" db="EMBL/GenBank/DDBJ databases">
        <authorList>
            <person name="Guldener U."/>
            <person name="Guldener U."/>
        </authorList>
    </citation>
    <scope>NUCLEOTIDE SEQUENCE [LARGE SCALE GENOMIC DNA]</scope>
    <source>
        <strain evidence="11">UB2112</strain>
    </source>
</reference>
<dbReference type="Gene3D" id="3.40.50.620">
    <property type="entry name" value="HUPs"/>
    <property type="match status" value="1"/>
</dbReference>
<dbReference type="GO" id="GO:0000719">
    <property type="term" value="P:photoreactive repair"/>
    <property type="evidence" value="ECO:0007669"/>
    <property type="project" value="TreeGrafter"/>
</dbReference>
<accession>A0A1K0GWJ0</accession>
<proteinExistence type="inferred from homology"/>